<dbReference type="Proteomes" id="UP001489004">
    <property type="component" value="Unassembled WGS sequence"/>
</dbReference>
<gene>
    <name evidence="5" type="ORF">WJX72_002180</name>
</gene>
<dbReference type="InterPro" id="IPR002130">
    <property type="entry name" value="Cyclophilin-type_PPIase_dom"/>
</dbReference>
<evidence type="ECO:0000256" key="2">
    <source>
        <dbReference type="ARBA" id="ARBA00023242"/>
    </source>
</evidence>
<dbReference type="PANTHER" id="PTHR45625">
    <property type="entry name" value="PEPTIDYL-PROLYL CIS-TRANS ISOMERASE-RELATED"/>
    <property type="match status" value="1"/>
</dbReference>
<name>A0AAW1QEB1_9CHLO</name>
<evidence type="ECO:0000313" key="5">
    <source>
        <dbReference type="EMBL" id="KAK9819770.1"/>
    </source>
</evidence>
<comment type="subcellular location">
    <subcellularLocation>
        <location evidence="1">Nucleus</location>
    </subcellularLocation>
</comment>
<dbReference type="EMBL" id="JALJOR010000003">
    <property type="protein sequence ID" value="KAK9819770.1"/>
    <property type="molecule type" value="Genomic_DNA"/>
</dbReference>
<feature type="region of interest" description="Disordered" evidence="3">
    <location>
        <begin position="276"/>
        <end position="383"/>
    </location>
</feature>
<comment type="caution">
    <text evidence="5">The sequence shown here is derived from an EMBL/GenBank/DDBJ whole genome shotgun (WGS) entry which is preliminary data.</text>
</comment>
<proteinExistence type="predicted"/>
<feature type="region of interest" description="Disordered" evidence="3">
    <location>
        <begin position="424"/>
        <end position="467"/>
    </location>
</feature>
<feature type="compositionally biased region" description="Low complexity" evidence="3">
    <location>
        <begin position="424"/>
        <end position="445"/>
    </location>
</feature>
<keyword evidence="2" id="KW-0539">Nucleus</keyword>
<sequence length="556" mass="60971">MSTVYNLEPPTKGKAILKTTAGDIDIELWPKEAPKAVRNFVQLCLEGYYDDTIFHRVLKDFLIQAGDPTSTGTGGESIYGKPFADEFHSRLKFSHRGLVACANENKPHSNGSQFFVTLGRCDGLDKKHTIFGKVTGDTIYNVANIGELEVDDDDCPLHPPRIKEAEVLWNPFEDIVPRSTKEEREAKAAAARAAAGSEVRPAKRQKKNLALLSFAEEGEAEEEAAALPAKIKSAHDVIEDRRLLKADTEAAEALARAEAEAEAERVRIRAAVRGALASSKDGGASVPSSNDADVKQPERLEEDDRQAFAAQMRASLAAKKKAIAVEKDTKQEPGPSSEHSEDEESDSDKRFKKGSTAQRRDEMLRTSRASAAMVKPSRQVNVEDAELLSAYQRKQQEYKQRKKLTQHREKDTLARLAKFSAALKAAKVAQPAPAADAQPASQPSADDADAAPSTRGQGSGYDGKVRTDIDHDLLKPAAWRVDSYLDEEEDIGFEGLRSHTLKFAKDPNKKDAMARTENVDDYVVHDPTLEAGKAAYNKAQARKQKKERAWAGKAVG</sequence>
<dbReference type="CDD" id="cd01925">
    <property type="entry name" value="cyclophilin_CeCYP16-like"/>
    <property type="match status" value="1"/>
</dbReference>
<dbReference type="PRINTS" id="PR00153">
    <property type="entry name" value="CSAPPISMRASE"/>
</dbReference>
<organism evidence="5 6">
    <name type="scientific">[Myrmecia] bisecta</name>
    <dbReference type="NCBI Taxonomy" id="41462"/>
    <lineage>
        <taxon>Eukaryota</taxon>
        <taxon>Viridiplantae</taxon>
        <taxon>Chlorophyta</taxon>
        <taxon>core chlorophytes</taxon>
        <taxon>Trebouxiophyceae</taxon>
        <taxon>Trebouxiales</taxon>
        <taxon>Trebouxiaceae</taxon>
        <taxon>Myrmecia</taxon>
    </lineage>
</organism>
<dbReference type="Pfam" id="PF00160">
    <property type="entry name" value="Pro_isomerase"/>
    <property type="match status" value="1"/>
</dbReference>
<protein>
    <recommendedName>
        <fullName evidence="4">PPIase cyclophilin-type domain-containing protein</fullName>
    </recommendedName>
</protein>
<dbReference type="GO" id="GO:0003755">
    <property type="term" value="F:peptidyl-prolyl cis-trans isomerase activity"/>
    <property type="evidence" value="ECO:0007669"/>
    <property type="project" value="InterPro"/>
</dbReference>
<dbReference type="PANTHER" id="PTHR45625:SF6">
    <property type="entry name" value="SPLICEOSOME-ASSOCIATED PROTEIN CWC27 HOMOLOG"/>
    <property type="match status" value="1"/>
</dbReference>
<dbReference type="PROSITE" id="PS50072">
    <property type="entry name" value="CSA_PPIASE_2"/>
    <property type="match status" value="1"/>
</dbReference>
<reference evidence="5 6" key="1">
    <citation type="journal article" date="2024" name="Nat. Commun.">
        <title>Phylogenomics reveals the evolutionary origins of lichenization in chlorophyte algae.</title>
        <authorList>
            <person name="Puginier C."/>
            <person name="Libourel C."/>
            <person name="Otte J."/>
            <person name="Skaloud P."/>
            <person name="Haon M."/>
            <person name="Grisel S."/>
            <person name="Petersen M."/>
            <person name="Berrin J.G."/>
            <person name="Delaux P.M."/>
            <person name="Dal Grande F."/>
            <person name="Keller J."/>
        </authorList>
    </citation>
    <scope>NUCLEOTIDE SEQUENCE [LARGE SCALE GENOMIC DNA]</scope>
    <source>
        <strain evidence="5 6">SAG 2043</strain>
    </source>
</reference>
<dbReference type="AlphaFoldDB" id="A0AAW1QEB1"/>
<accession>A0AAW1QEB1</accession>
<dbReference type="InterPro" id="IPR020892">
    <property type="entry name" value="Cyclophilin-type_PPIase_CS"/>
</dbReference>
<dbReference type="GO" id="GO:0071013">
    <property type="term" value="C:catalytic step 2 spliceosome"/>
    <property type="evidence" value="ECO:0007669"/>
    <property type="project" value="TreeGrafter"/>
</dbReference>
<evidence type="ECO:0000256" key="3">
    <source>
        <dbReference type="SAM" id="MobiDB-lite"/>
    </source>
</evidence>
<feature type="domain" description="PPIase cyclophilin-type" evidence="4">
    <location>
        <begin position="19"/>
        <end position="167"/>
    </location>
</feature>
<evidence type="ECO:0000313" key="6">
    <source>
        <dbReference type="Proteomes" id="UP001489004"/>
    </source>
</evidence>
<dbReference type="FunFam" id="2.40.100.10:FF:000007">
    <property type="entry name" value="Peptidyl-prolyl cis-trans isomerase CWC27 homolog"/>
    <property type="match status" value="1"/>
</dbReference>
<dbReference type="Gene3D" id="2.40.100.10">
    <property type="entry name" value="Cyclophilin-like"/>
    <property type="match status" value="1"/>
</dbReference>
<evidence type="ECO:0000259" key="4">
    <source>
        <dbReference type="PROSITE" id="PS50072"/>
    </source>
</evidence>
<dbReference type="PROSITE" id="PS00170">
    <property type="entry name" value="CSA_PPIASE_1"/>
    <property type="match status" value="1"/>
</dbReference>
<evidence type="ECO:0000256" key="1">
    <source>
        <dbReference type="ARBA" id="ARBA00004123"/>
    </source>
</evidence>
<dbReference type="InterPro" id="IPR044666">
    <property type="entry name" value="Cyclophilin_A-like"/>
</dbReference>
<dbReference type="SUPFAM" id="SSF50891">
    <property type="entry name" value="Cyclophilin-like"/>
    <property type="match status" value="1"/>
</dbReference>
<keyword evidence="6" id="KW-1185">Reference proteome</keyword>
<dbReference type="GO" id="GO:0006457">
    <property type="term" value="P:protein folding"/>
    <property type="evidence" value="ECO:0007669"/>
    <property type="project" value="InterPro"/>
</dbReference>
<dbReference type="InterPro" id="IPR029000">
    <property type="entry name" value="Cyclophilin-like_dom_sf"/>
</dbReference>